<name>A0A1S4CWQ0_TOBAC</name>
<dbReference type="AlphaFoldDB" id="A0A1S4CWQ0"/>
<dbReference type="STRING" id="4097.A0A1S4CWQ0"/>
<dbReference type="RefSeq" id="XP_016505444.1">
    <property type="nucleotide sequence ID" value="XM_016649958.1"/>
</dbReference>
<reference evidence="1" key="1">
    <citation type="submission" date="2025-08" db="UniProtKB">
        <authorList>
            <consortium name="RefSeq"/>
        </authorList>
    </citation>
    <scope>IDENTIFICATION</scope>
</reference>
<dbReference type="PANTHER" id="PTHR33499:SF35">
    <property type="entry name" value="TRANSPOSASE MUDR PLANT DOMAIN-CONTAINING PROTEIN"/>
    <property type="match status" value="1"/>
</dbReference>
<accession>A0A1S4CWQ0</accession>
<dbReference type="KEGG" id="nta:107823334"/>
<evidence type="ECO:0000313" key="1">
    <source>
        <dbReference type="RefSeq" id="XP_016505444.1"/>
    </source>
</evidence>
<proteinExistence type="predicted"/>
<dbReference type="PANTHER" id="PTHR33499">
    <property type="entry name" value="OS12G0282400 PROTEIN-RELATED"/>
    <property type="match status" value="1"/>
</dbReference>
<protein>
    <submittedName>
        <fullName evidence="1">Uncharacterized protein</fullName>
    </submittedName>
</protein>
<dbReference type="OrthoDB" id="1301679at2759"/>
<organism evidence="1">
    <name type="scientific">Nicotiana tabacum</name>
    <name type="common">Common tobacco</name>
    <dbReference type="NCBI Taxonomy" id="4097"/>
    <lineage>
        <taxon>Eukaryota</taxon>
        <taxon>Viridiplantae</taxon>
        <taxon>Streptophyta</taxon>
        <taxon>Embryophyta</taxon>
        <taxon>Tracheophyta</taxon>
        <taxon>Spermatophyta</taxon>
        <taxon>Magnoliopsida</taxon>
        <taxon>eudicotyledons</taxon>
        <taxon>Gunneridae</taxon>
        <taxon>Pentapetalae</taxon>
        <taxon>asterids</taxon>
        <taxon>lamiids</taxon>
        <taxon>Solanales</taxon>
        <taxon>Solanaceae</taxon>
        <taxon>Nicotianoideae</taxon>
        <taxon>Nicotianeae</taxon>
        <taxon>Nicotiana</taxon>
    </lineage>
</organism>
<dbReference type="OMA" id="QEYKSKP"/>
<dbReference type="PaxDb" id="4097-A0A1S4CWQ0"/>
<sequence length="113" mass="12912">MEQLERIVAQEYKSKPFRDALKDVPNGVDKSDWEWLVKEHFLTEKFKVKIQEVVQSESSLTNIEVVERCFRPQRKSHVVGFGVGITAKKLKGGNSSKAALLEKLNATEKETNH</sequence>
<gene>
    <name evidence="1" type="primary">LOC107823334</name>
</gene>